<accession>A0A1N6Q9D8</accession>
<dbReference type="EMBL" id="FTMD01000002">
    <property type="protein sequence ID" value="SIQ13159.1"/>
    <property type="molecule type" value="Genomic_DNA"/>
</dbReference>
<dbReference type="PANTHER" id="PTHR30514">
    <property type="entry name" value="GLUCOKINASE"/>
    <property type="match status" value="1"/>
</dbReference>
<dbReference type="NCBIfam" id="NF008451">
    <property type="entry name" value="PRK11302.1"/>
    <property type="match status" value="1"/>
</dbReference>
<gene>
    <name evidence="8" type="ORF">SAMN05421829_102403</name>
</gene>
<dbReference type="InterPro" id="IPR035472">
    <property type="entry name" value="RpiR-like_SIS"/>
</dbReference>
<proteinExistence type="predicted"/>
<dbReference type="InterPro" id="IPR046348">
    <property type="entry name" value="SIS_dom_sf"/>
</dbReference>
<dbReference type="GO" id="GO:0006096">
    <property type="term" value="P:glycolytic process"/>
    <property type="evidence" value="ECO:0007669"/>
    <property type="project" value="UniProtKB-KW"/>
</dbReference>
<dbReference type="InterPro" id="IPR000281">
    <property type="entry name" value="HTH_RpiR"/>
</dbReference>
<dbReference type="InterPro" id="IPR001347">
    <property type="entry name" value="SIS_dom"/>
</dbReference>
<evidence type="ECO:0000256" key="1">
    <source>
        <dbReference type="ARBA" id="ARBA00023015"/>
    </source>
</evidence>
<evidence type="ECO:0000313" key="8">
    <source>
        <dbReference type="EMBL" id="SIQ13159.1"/>
    </source>
</evidence>
<dbReference type="PROSITE" id="PS51464">
    <property type="entry name" value="SIS"/>
    <property type="match status" value="1"/>
</dbReference>
<dbReference type="Pfam" id="PF01418">
    <property type="entry name" value="HTH_6"/>
    <property type="match status" value="1"/>
</dbReference>
<name>A0A1N6Q9D8_9RHOO</name>
<dbReference type="InterPro" id="IPR009057">
    <property type="entry name" value="Homeodomain-like_sf"/>
</dbReference>
<dbReference type="InterPro" id="IPR047640">
    <property type="entry name" value="RpiR-like"/>
</dbReference>
<dbReference type="InterPro" id="IPR036388">
    <property type="entry name" value="WH-like_DNA-bd_sf"/>
</dbReference>
<dbReference type="PROSITE" id="PS00356">
    <property type="entry name" value="HTH_LACI_1"/>
    <property type="match status" value="1"/>
</dbReference>
<keyword evidence="2" id="KW-0238">DNA-binding</keyword>
<evidence type="ECO:0000256" key="2">
    <source>
        <dbReference type="ARBA" id="ARBA00023125"/>
    </source>
</evidence>
<dbReference type="Gene3D" id="1.10.10.10">
    <property type="entry name" value="Winged helix-like DNA-binding domain superfamily/Winged helix DNA-binding domain"/>
    <property type="match status" value="1"/>
</dbReference>
<dbReference type="AlphaFoldDB" id="A0A1N6Q9D8"/>
<evidence type="ECO:0000259" key="7">
    <source>
        <dbReference type="PROSITE" id="PS51464"/>
    </source>
</evidence>
<evidence type="ECO:0000256" key="3">
    <source>
        <dbReference type="ARBA" id="ARBA00023152"/>
    </source>
</evidence>
<feature type="region of interest" description="Disordered" evidence="5">
    <location>
        <begin position="1"/>
        <end position="21"/>
    </location>
</feature>
<dbReference type="Pfam" id="PF01380">
    <property type="entry name" value="SIS"/>
    <property type="match status" value="1"/>
</dbReference>
<dbReference type="GO" id="GO:0003677">
    <property type="term" value="F:DNA binding"/>
    <property type="evidence" value="ECO:0007669"/>
    <property type="project" value="UniProtKB-KW"/>
</dbReference>
<dbReference type="Gene3D" id="3.40.50.10490">
    <property type="entry name" value="Glucose-6-phosphate isomerase like protein, domain 1"/>
    <property type="match status" value="1"/>
</dbReference>
<evidence type="ECO:0000259" key="6">
    <source>
        <dbReference type="PROSITE" id="PS51071"/>
    </source>
</evidence>
<dbReference type="GO" id="GO:0097367">
    <property type="term" value="F:carbohydrate derivative binding"/>
    <property type="evidence" value="ECO:0007669"/>
    <property type="project" value="InterPro"/>
</dbReference>
<dbReference type="SUPFAM" id="SSF53697">
    <property type="entry name" value="SIS domain"/>
    <property type="match status" value="1"/>
</dbReference>
<dbReference type="RefSeq" id="WP_084204958.1">
    <property type="nucleotide sequence ID" value="NZ_FTMD01000002.1"/>
</dbReference>
<dbReference type="Proteomes" id="UP000186819">
    <property type="component" value="Unassembled WGS sequence"/>
</dbReference>
<keyword evidence="1" id="KW-0805">Transcription regulation</keyword>
<dbReference type="SUPFAM" id="SSF46689">
    <property type="entry name" value="Homeodomain-like"/>
    <property type="match status" value="1"/>
</dbReference>
<dbReference type="PANTHER" id="PTHR30514:SF1">
    <property type="entry name" value="HTH-TYPE TRANSCRIPTIONAL REGULATOR HEXR-RELATED"/>
    <property type="match status" value="1"/>
</dbReference>
<keyword evidence="3" id="KW-0324">Glycolysis</keyword>
<dbReference type="CDD" id="cd05013">
    <property type="entry name" value="SIS_RpiR"/>
    <property type="match status" value="1"/>
</dbReference>
<dbReference type="PROSITE" id="PS51071">
    <property type="entry name" value="HTH_RPIR"/>
    <property type="match status" value="1"/>
</dbReference>
<evidence type="ECO:0000313" key="9">
    <source>
        <dbReference type="Proteomes" id="UP000186819"/>
    </source>
</evidence>
<evidence type="ECO:0000256" key="4">
    <source>
        <dbReference type="ARBA" id="ARBA00023163"/>
    </source>
</evidence>
<dbReference type="STRING" id="34027.SAMN05421829_102403"/>
<sequence>MENQPIINSQGDGPDETGARRGSPLLARIEASFDELRKSERAVAQFVLAHPNEVLNISIAELAYRVGVSQPTVARFVNALGFTGFKEFKLRLAQSLASGVPYVHRDVGPDDSLDEVAPKVFNRTIGALMSVRNQLDATRLERAVELITRAARMEFYGIGNSGIVATDAQHKFFRFGIPSVAYSDPHTQGMAATLLEEGDVVVAISASGRTPELIRACELAREAGAEVIAITASGSPLARTATVLLAADVPEDPDVYAPMTSRIAHLALIDVLSVSVALASGPELIKRLERTKQTLRDKRIRGFEA</sequence>
<reference evidence="9" key="1">
    <citation type="submission" date="2017-01" db="EMBL/GenBank/DDBJ databases">
        <authorList>
            <person name="Varghese N."/>
            <person name="Submissions S."/>
        </authorList>
    </citation>
    <scope>NUCLEOTIDE SEQUENCE [LARGE SCALE GENOMIC DNA]</scope>
    <source>
        <strain evidence="9">ATCC 51758</strain>
    </source>
</reference>
<feature type="domain" description="HTH rpiR-type" evidence="6">
    <location>
        <begin position="23"/>
        <end position="99"/>
    </location>
</feature>
<evidence type="ECO:0000256" key="5">
    <source>
        <dbReference type="SAM" id="MobiDB-lite"/>
    </source>
</evidence>
<keyword evidence="9" id="KW-1185">Reference proteome</keyword>
<dbReference type="OrthoDB" id="257751at2"/>
<dbReference type="GO" id="GO:0003700">
    <property type="term" value="F:DNA-binding transcription factor activity"/>
    <property type="evidence" value="ECO:0007669"/>
    <property type="project" value="InterPro"/>
</dbReference>
<keyword evidence="4" id="KW-0804">Transcription</keyword>
<feature type="compositionally biased region" description="Polar residues" evidence="5">
    <location>
        <begin position="1"/>
        <end position="11"/>
    </location>
</feature>
<organism evidence="8 9">
    <name type="scientific">Aromatoleum tolulyticum</name>
    <dbReference type="NCBI Taxonomy" id="34027"/>
    <lineage>
        <taxon>Bacteria</taxon>
        <taxon>Pseudomonadati</taxon>
        <taxon>Pseudomonadota</taxon>
        <taxon>Betaproteobacteria</taxon>
        <taxon>Rhodocyclales</taxon>
        <taxon>Rhodocyclaceae</taxon>
        <taxon>Aromatoleum</taxon>
    </lineage>
</organism>
<feature type="domain" description="SIS" evidence="7">
    <location>
        <begin position="143"/>
        <end position="282"/>
    </location>
</feature>
<protein>
    <submittedName>
        <fullName evidence="8">Transcriptional regulator, RpiR family</fullName>
    </submittedName>
</protein>